<evidence type="ECO:0000256" key="1">
    <source>
        <dbReference type="SAM" id="MobiDB-lite"/>
    </source>
</evidence>
<evidence type="ECO:0000259" key="3">
    <source>
        <dbReference type="Pfam" id="PF03443"/>
    </source>
</evidence>
<dbReference type="PANTHER" id="PTHR36182">
    <property type="entry name" value="PROTEIN, PUTATIVE (AFU_ORTHOLOGUE AFUA_6G10930)-RELATED"/>
    <property type="match status" value="1"/>
</dbReference>
<keyword evidence="2" id="KW-0732">Signal</keyword>
<evidence type="ECO:0000313" key="4">
    <source>
        <dbReference type="EMBL" id="CAI6096406.1"/>
    </source>
</evidence>
<accession>A0AA35Q720</accession>
<protein>
    <recommendedName>
        <fullName evidence="3">Auxiliary Activity family 9 catalytic domain-containing protein</fullName>
    </recommendedName>
</protein>
<feature type="signal peptide" evidence="2">
    <location>
        <begin position="1"/>
        <end position="17"/>
    </location>
</feature>
<dbReference type="Proteomes" id="UP001160390">
    <property type="component" value="Unassembled WGS sequence"/>
</dbReference>
<reference evidence="4" key="1">
    <citation type="submission" date="2023-01" db="EMBL/GenBank/DDBJ databases">
        <authorList>
            <person name="Piombo E."/>
        </authorList>
    </citation>
    <scope>NUCLEOTIDE SEQUENCE</scope>
</reference>
<evidence type="ECO:0000313" key="5">
    <source>
        <dbReference type="Proteomes" id="UP001160390"/>
    </source>
</evidence>
<gene>
    <name evidence="4" type="ORF">CCHLO57077_00009110</name>
</gene>
<dbReference type="Gene3D" id="2.70.50.70">
    <property type="match status" value="1"/>
</dbReference>
<feature type="compositionally biased region" description="Low complexity" evidence="1">
    <location>
        <begin position="220"/>
        <end position="266"/>
    </location>
</feature>
<keyword evidence="5" id="KW-1185">Reference proteome</keyword>
<sequence>MLSKTLAFLGMAASASAHMVMTSPVPFGNPNNSPLDASGSDFPCKGPVSGGDFSTNSYAQGSTQKLAFKGSAVHGGGSCQVSVTTDLSPTTASVWKVIKSIEGGCPAQNTEGNLGNDANLEDPYTYSFKIPEDLAAGQYVFAWTWFNKVGNREMYMNCAPVTVTGSGGSEGFLSTLPDMFKANIGNGCSTPANTDVEFPNPGNEVEQLNGATSAFAAPSGNCIGSPGSPGSPTASATKTTAAPTTAAPTSTKTSATSSASKPVSSPIATTSIPGGVFLPIPGSSTTKASTTAAATATASAAPTTTATPGGGSGSFTAGTACTSEGQWNCVGGSSYQRCASGAWTVVQPLASGMTCSGGQSSELTVKVANERAIRRAVPLVA</sequence>
<dbReference type="InterPro" id="IPR005103">
    <property type="entry name" value="AA9_LPMO"/>
</dbReference>
<dbReference type="EMBL" id="CABFNP030001282">
    <property type="protein sequence ID" value="CAI6096406.1"/>
    <property type="molecule type" value="Genomic_DNA"/>
</dbReference>
<feature type="region of interest" description="Disordered" evidence="1">
    <location>
        <begin position="220"/>
        <end position="273"/>
    </location>
</feature>
<organism evidence="4 5">
    <name type="scientific">Clonostachys chloroleuca</name>
    <dbReference type="NCBI Taxonomy" id="1926264"/>
    <lineage>
        <taxon>Eukaryota</taxon>
        <taxon>Fungi</taxon>
        <taxon>Dikarya</taxon>
        <taxon>Ascomycota</taxon>
        <taxon>Pezizomycotina</taxon>
        <taxon>Sordariomycetes</taxon>
        <taxon>Hypocreomycetidae</taxon>
        <taxon>Hypocreales</taxon>
        <taxon>Bionectriaceae</taxon>
        <taxon>Clonostachys</taxon>
    </lineage>
</organism>
<dbReference type="PANTHER" id="PTHR36182:SF2">
    <property type="entry name" value="LYTIC POLYSACCHARIDE MONOOXYGENASE"/>
    <property type="match status" value="1"/>
</dbReference>
<comment type="caution">
    <text evidence="4">The sequence shown here is derived from an EMBL/GenBank/DDBJ whole genome shotgun (WGS) entry which is preliminary data.</text>
</comment>
<dbReference type="Pfam" id="PF03443">
    <property type="entry name" value="AA9"/>
    <property type="match status" value="1"/>
</dbReference>
<proteinExistence type="predicted"/>
<feature type="chain" id="PRO_5041332604" description="Auxiliary Activity family 9 catalytic domain-containing protein" evidence="2">
    <location>
        <begin position="18"/>
        <end position="381"/>
    </location>
</feature>
<feature type="domain" description="Auxiliary Activity family 9 catalytic" evidence="3">
    <location>
        <begin position="57"/>
        <end position="182"/>
    </location>
</feature>
<evidence type="ECO:0000256" key="2">
    <source>
        <dbReference type="SAM" id="SignalP"/>
    </source>
</evidence>
<dbReference type="AlphaFoldDB" id="A0AA35Q720"/>
<name>A0AA35Q720_9HYPO</name>